<name>A0A2M9HI75_9BIFI</name>
<dbReference type="SUPFAM" id="SSF47413">
    <property type="entry name" value="lambda repressor-like DNA-binding domains"/>
    <property type="match status" value="1"/>
</dbReference>
<dbReference type="PROSITE" id="PS00356">
    <property type="entry name" value="HTH_LACI_1"/>
    <property type="match status" value="1"/>
</dbReference>
<dbReference type="PANTHER" id="PTHR30146:SF95">
    <property type="entry name" value="RIBOSE OPERON REPRESSOR"/>
    <property type="match status" value="1"/>
</dbReference>
<dbReference type="CDD" id="cd01392">
    <property type="entry name" value="HTH_LacI"/>
    <property type="match status" value="1"/>
</dbReference>
<dbReference type="InterPro" id="IPR001387">
    <property type="entry name" value="Cro/C1-type_HTH"/>
</dbReference>
<keyword evidence="3" id="KW-0238">DNA-binding</keyword>
<keyword evidence="4" id="KW-0804">Transcription</keyword>
<evidence type="ECO:0000259" key="6">
    <source>
        <dbReference type="PROSITE" id="PS50943"/>
    </source>
</evidence>
<dbReference type="Pfam" id="PF00356">
    <property type="entry name" value="LacI"/>
    <property type="match status" value="1"/>
</dbReference>
<comment type="caution">
    <text evidence="7">The sequence shown here is derived from an EMBL/GenBank/DDBJ whole genome shotgun (WGS) entry which is preliminary data.</text>
</comment>
<dbReference type="CDD" id="cd06291">
    <property type="entry name" value="PBP1_Qymf-like"/>
    <property type="match status" value="1"/>
</dbReference>
<dbReference type="PRINTS" id="PR00036">
    <property type="entry name" value="HTHLACI"/>
</dbReference>
<evidence type="ECO:0000256" key="1">
    <source>
        <dbReference type="ARBA" id="ARBA00022491"/>
    </source>
</evidence>
<evidence type="ECO:0000256" key="4">
    <source>
        <dbReference type="ARBA" id="ARBA00023163"/>
    </source>
</evidence>
<dbReference type="OrthoDB" id="37081at2"/>
<keyword evidence="8" id="KW-1185">Reference proteome</keyword>
<dbReference type="EMBL" id="PEBJ01000006">
    <property type="protein sequence ID" value="PJM76477.1"/>
    <property type="molecule type" value="Genomic_DNA"/>
</dbReference>
<dbReference type="SMART" id="SM00354">
    <property type="entry name" value="HTH_LACI"/>
    <property type="match status" value="1"/>
</dbReference>
<keyword evidence="1" id="KW-0678">Repressor</keyword>
<dbReference type="PROSITE" id="PS50943">
    <property type="entry name" value="HTH_CROC1"/>
    <property type="match status" value="1"/>
</dbReference>
<protein>
    <submittedName>
        <fullName evidence="7">Transcriptional regulator</fullName>
    </submittedName>
</protein>
<dbReference type="PANTHER" id="PTHR30146">
    <property type="entry name" value="LACI-RELATED TRANSCRIPTIONAL REPRESSOR"/>
    <property type="match status" value="1"/>
</dbReference>
<dbReference type="AlphaFoldDB" id="A0A2M9HI75"/>
<dbReference type="PROSITE" id="PS50932">
    <property type="entry name" value="HTH_LACI_2"/>
    <property type="match status" value="1"/>
</dbReference>
<evidence type="ECO:0000256" key="2">
    <source>
        <dbReference type="ARBA" id="ARBA00023015"/>
    </source>
</evidence>
<dbReference type="GO" id="GO:0003700">
    <property type="term" value="F:DNA-binding transcription factor activity"/>
    <property type="evidence" value="ECO:0007669"/>
    <property type="project" value="TreeGrafter"/>
</dbReference>
<dbReference type="InterPro" id="IPR010982">
    <property type="entry name" value="Lambda_DNA-bd_dom_sf"/>
</dbReference>
<gene>
    <name evidence="7" type="ORF">CSQ86_09100</name>
</gene>
<evidence type="ECO:0000256" key="3">
    <source>
        <dbReference type="ARBA" id="ARBA00023125"/>
    </source>
</evidence>
<proteinExistence type="predicted"/>
<dbReference type="Gene3D" id="1.10.260.40">
    <property type="entry name" value="lambda repressor-like DNA-binding domains"/>
    <property type="match status" value="1"/>
</dbReference>
<feature type="domain" description="HTH cro/C1-type" evidence="6">
    <location>
        <begin position="3"/>
        <end position="43"/>
    </location>
</feature>
<dbReference type="InterPro" id="IPR028082">
    <property type="entry name" value="Peripla_BP_I"/>
</dbReference>
<feature type="domain" description="HTH lacI-type" evidence="5">
    <location>
        <begin position="2"/>
        <end position="56"/>
    </location>
</feature>
<evidence type="ECO:0000313" key="7">
    <source>
        <dbReference type="EMBL" id="PJM76477.1"/>
    </source>
</evidence>
<evidence type="ECO:0000259" key="5">
    <source>
        <dbReference type="PROSITE" id="PS50932"/>
    </source>
</evidence>
<organism evidence="7 8">
    <name type="scientific">Bifidobacterium felsineum</name>
    <dbReference type="NCBI Taxonomy" id="2045440"/>
    <lineage>
        <taxon>Bacteria</taxon>
        <taxon>Bacillati</taxon>
        <taxon>Actinomycetota</taxon>
        <taxon>Actinomycetes</taxon>
        <taxon>Bifidobacteriales</taxon>
        <taxon>Bifidobacteriaceae</taxon>
        <taxon>Bifidobacterium</taxon>
    </lineage>
</organism>
<sequence>MVTITDVARVAGVSKNTVSRYLNNRGYISEQTRNNIQKTIDLLHYQPNQIARSLYSQKTQLIGFVIPEIAHPFFSTMTSYIEDELNRRGYKMILCSTMHSEEKEKECIDLLMANKVDGMIIGSHSLDINYAGIGSPVVALDRYLASSIPVVSADHVQGGMIAARAVIEHGCTNVAQFIGYSKVRSPSFERYRVFAEQMHKHGIRCVSFELGLNQFEMEPYLRIADKFLTDNQDVDGIFASDLIALAIQKRALEMGRKIPEDLFLFGYDGSYVYKFASPSLPTVIQPYAKIAERAVDVLIRKIEGEEIGQMEYTVPVTAYLPEREQLSAQAQESVSDDTSTIFHEVALGI</sequence>
<dbReference type="InterPro" id="IPR000843">
    <property type="entry name" value="HTH_LacI"/>
</dbReference>
<dbReference type="SUPFAM" id="SSF53822">
    <property type="entry name" value="Periplasmic binding protein-like I"/>
    <property type="match status" value="1"/>
</dbReference>
<dbReference type="InterPro" id="IPR046335">
    <property type="entry name" value="LacI/GalR-like_sensor"/>
</dbReference>
<accession>A0A2M9HI75</accession>
<dbReference type="Gene3D" id="3.40.50.2300">
    <property type="match status" value="2"/>
</dbReference>
<dbReference type="Pfam" id="PF13377">
    <property type="entry name" value="Peripla_BP_3"/>
    <property type="match status" value="1"/>
</dbReference>
<dbReference type="GO" id="GO:0000976">
    <property type="term" value="F:transcription cis-regulatory region binding"/>
    <property type="evidence" value="ECO:0007669"/>
    <property type="project" value="TreeGrafter"/>
</dbReference>
<evidence type="ECO:0000313" key="8">
    <source>
        <dbReference type="Proteomes" id="UP000229239"/>
    </source>
</evidence>
<reference evidence="8" key="1">
    <citation type="submission" date="2017-10" db="EMBL/GenBank/DDBJ databases">
        <title>Draft genome sequences of strains TRE 1, TRE 9, TRE H and TRI 7, isolated from tamarins, belonging to four potential novel Bifidobacterium species.</title>
        <authorList>
            <person name="Mattarelli P."/>
            <person name="Modesto M."/>
            <person name="Puglisi E."/>
            <person name="Morelli L."/>
            <person name="Bonetti A."/>
            <person name="Spezio C."/>
            <person name="Sandri C."/>
        </authorList>
    </citation>
    <scope>NUCLEOTIDE SEQUENCE [LARGE SCALE GENOMIC DNA]</scope>
    <source>
        <strain evidence="8">TREH</strain>
    </source>
</reference>
<keyword evidence="2" id="KW-0805">Transcription regulation</keyword>
<dbReference type="Proteomes" id="UP000229239">
    <property type="component" value="Unassembled WGS sequence"/>
</dbReference>